<gene>
    <name evidence="3" type="ORF">BEMITA_LOCUS5681</name>
</gene>
<keyword evidence="1" id="KW-0175">Coiled coil</keyword>
<keyword evidence="4" id="KW-1185">Reference proteome</keyword>
<proteinExistence type="predicted"/>
<feature type="chain" id="PRO_5040253605" description="Secreted protein" evidence="2">
    <location>
        <begin position="25"/>
        <end position="234"/>
    </location>
</feature>
<sequence>MGAKIKIVFLCATLAVLLIQAVRSEKDSNEDEVKQDLDNLLEHQQDLRNRIEERLSEGLGYIKIAREEIKSADSCSAVHDSLGKVLAFLREDEEDCSKETHEAICENLCVLLKYDETYEGECKILDTRIGEDVLKMRQVKLDKNDSAVCNLVKEKNGALKKLTRARNAYQSDIVWSRVVSRKAFNIIHNGLAVLKRVDVELKGGQKRPGNLRESARIVEAARDLRDKFNCFQDD</sequence>
<evidence type="ECO:0000313" key="3">
    <source>
        <dbReference type="EMBL" id="CAH0386589.1"/>
    </source>
</evidence>
<dbReference type="AlphaFoldDB" id="A0A9P0A527"/>
<evidence type="ECO:0008006" key="5">
    <source>
        <dbReference type="Google" id="ProtNLM"/>
    </source>
</evidence>
<dbReference type="KEGG" id="btab:109031100"/>
<organism evidence="3 4">
    <name type="scientific">Bemisia tabaci</name>
    <name type="common">Sweetpotato whitefly</name>
    <name type="synonym">Aleurodes tabaci</name>
    <dbReference type="NCBI Taxonomy" id="7038"/>
    <lineage>
        <taxon>Eukaryota</taxon>
        <taxon>Metazoa</taxon>
        <taxon>Ecdysozoa</taxon>
        <taxon>Arthropoda</taxon>
        <taxon>Hexapoda</taxon>
        <taxon>Insecta</taxon>
        <taxon>Pterygota</taxon>
        <taxon>Neoptera</taxon>
        <taxon>Paraneoptera</taxon>
        <taxon>Hemiptera</taxon>
        <taxon>Sternorrhyncha</taxon>
        <taxon>Aleyrodoidea</taxon>
        <taxon>Aleyrodidae</taxon>
        <taxon>Aleyrodinae</taxon>
        <taxon>Bemisia</taxon>
    </lineage>
</organism>
<name>A0A9P0A527_BEMTA</name>
<protein>
    <recommendedName>
        <fullName evidence="5">Secreted protein</fullName>
    </recommendedName>
</protein>
<keyword evidence="2" id="KW-0732">Signal</keyword>
<evidence type="ECO:0000256" key="2">
    <source>
        <dbReference type="SAM" id="SignalP"/>
    </source>
</evidence>
<evidence type="ECO:0000313" key="4">
    <source>
        <dbReference type="Proteomes" id="UP001152759"/>
    </source>
</evidence>
<dbReference type="Proteomes" id="UP001152759">
    <property type="component" value="Chromosome 3"/>
</dbReference>
<feature type="coiled-coil region" evidence="1">
    <location>
        <begin position="30"/>
        <end position="57"/>
    </location>
</feature>
<accession>A0A9P0A527</accession>
<reference evidence="3" key="1">
    <citation type="submission" date="2021-12" db="EMBL/GenBank/DDBJ databases">
        <authorList>
            <person name="King R."/>
        </authorList>
    </citation>
    <scope>NUCLEOTIDE SEQUENCE</scope>
</reference>
<dbReference type="EMBL" id="OU963864">
    <property type="protein sequence ID" value="CAH0386589.1"/>
    <property type="molecule type" value="Genomic_DNA"/>
</dbReference>
<evidence type="ECO:0000256" key="1">
    <source>
        <dbReference type="SAM" id="Coils"/>
    </source>
</evidence>
<feature type="signal peptide" evidence="2">
    <location>
        <begin position="1"/>
        <end position="24"/>
    </location>
</feature>